<dbReference type="EMBL" id="MTKT01003794">
    <property type="protein sequence ID" value="OWM74097.1"/>
    <property type="molecule type" value="Genomic_DNA"/>
</dbReference>
<dbReference type="InterPro" id="IPR046848">
    <property type="entry name" value="E_motif"/>
</dbReference>
<name>A0A218WML5_PUNGR</name>
<dbReference type="PANTHER" id="PTHR47926:SF368">
    <property type="entry name" value="TETRATRICOPEPTIDE REPEAT-LIKE SUPERFAMILY PROTEIN"/>
    <property type="match status" value="1"/>
</dbReference>
<gene>
    <name evidence="3" type="ORF">CDL15_Pgr008408</name>
</gene>
<feature type="repeat" description="PPR" evidence="2">
    <location>
        <begin position="163"/>
        <end position="193"/>
    </location>
</feature>
<dbReference type="Pfam" id="PF13041">
    <property type="entry name" value="PPR_2"/>
    <property type="match status" value="2"/>
</dbReference>
<dbReference type="InterPro" id="IPR011990">
    <property type="entry name" value="TPR-like_helical_dom_sf"/>
</dbReference>
<dbReference type="NCBIfam" id="TIGR00756">
    <property type="entry name" value="PPR"/>
    <property type="match status" value="4"/>
</dbReference>
<organism evidence="3 4">
    <name type="scientific">Punica granatum</name>
    <name type="common">Pomegranate</name>
    <dbReference type="NCBI Taxonomy" id="22663"/>
    <lineage>
        <taxon>Eukaryota</taxon>
        <taxon>Viridiplantae</taxon>
        <taxon>Streptophyta</taxon>
        <taxon>Embryophyta</taxon>
        <taxon>Tracheophyta</taxon>
        <taxon>Spermatophyta</taxon>
        <taxon>Magnoliopsida</taxon>
        <taxon>eudicotyledons</taxon>
        <taxon>Gunneridae</taxon>
        <taxon>Pentapetalae</taxon>
        <taxon>rosids</taxon>
        <taxon>malvids</taxon>
        <taxon>Myrtales</taxon>
        <taxon>Lythraceae</taxon>
        <taxon>Punica</taxon>
    </lineage>
</organism>
<evidence type="ECO:0000313" key="4">
    <source>
        <dbReference type="Proteomes" id="UP000197138"/>
    </source>
</evidence>
<dbReference type="Pfam" id="PF20431">
    <property type="entry name" value="E_motif"/>
    <property type="match status" value="1"/>
</dbReference>
<accession>A0A218WML5</accession>
<dbReference type="GO" id="GO:0003723">
    <property type="term" value="F:RNA binding"/>
    <property type="evidence" value="ECO:0007669"/>
    <property type="project" value="InterPro"/>
</dbReference>
<dbReference type="InterPro" id="IPR046960">
    <property type="entry name" value="PPR_At4g14850-like_plant"/>
</dbReference>
<dbReference type="PANTHER" id="PTHR47926">
    <property type="entry name" value="PENTATRICOPEPTIDE REPEAT-CONTAINING PROTEIN"/>
    <property type="match status" value="1"/>
</dbReference>
<dbReference type="FunFam" id="1.25.40.10:FF:000090">
    <property type="entry name" value="Pentatricopeptide repeat-containing protein, chloroplastic"/>
    <property type="match status" value="1"/>
</dbReference>
<evidence type="ECO:0000256" key="2">
    <source>
        <dbReference type="PROSITE-ProRule" id="PRU00708"/>
    </source>
</evidence>
<feature type="repeat" description="PPR" evidence="2">
    <location>
        <begin position="93"/>
        <end position="127"/>
    </location>
</feature>
<dbReference type="GO" id="GO:0009451">
    <property type="term" value="P:RNA modification"/>
    <property type="evidence" value="ECO:0007669"/>
    <property type="project" value="InterPro"/>
</dbReference>
<sequence>MKTPLKRNFLLTVPRTPWRQSIITSRYHTRAQSVRQLITSCRDLSSAVSTHSHILKSGFLNDTLTANHLINCYVRLRTIEYAHQLFDEMPDPNVVSWTSLMAGYTAVGQPDKALQLYAEIYRGAVVPNDFTLTTAVNACSVLAELEMGRSIHAHVEVLDLPDNLVVYSALVDMYGKCNCVDEARRVFNLMGCRKNVVSWTSMISAYAQNARAHEALGLFKEFTESSAQNSPNHFMLTSVISACASLGTLSSGKAAHGAVIRLGSDTNDVVASALVDMYSKCGCFSYSNRVFRRVENPSVIAYTSIIIGSAMYGLGKLALELLAEMVARNLQPNDVTFVAILHACSHSGFVDEGLECLNSMHWKHGVLPDTRHYTCVVDMMGRTGRIDEAYWLVKSVNVTRPEERGLLWGTLLSTSRLLGRVDIAAEASRWMIRTQQQVSGAYVAMSNAYLSVGDWTNAGRVRTQMKRAGVRKEPGCSWVEISNTTHAFYAGNLNFPMSGEVVGLLREMEARMREMKNEPETTWEIHNCKGCPILSSSGRSAEATNTY</sequence>
<dbReference type="Pfam" id="PF01535">
    <property type="entry name" value="PPR"/>
    <property type="match status" value="4"/>
</dbReference>
<comment type="caution">
    <text evidence="3">The sequence shown here is derived from an EMBL/GenBank/DDBJ whole genome shotgun (WGS) entry which is preliminary data.</text>
</comment>
<dbReference type="AlphaFoldDB" id="A0A218WML5"/>
<dbReference type="Proteomes" id="UP000197138">
    <property type="component" value="Unassembled WGS sequence"/>
</dbReference>
<protein>
    <recommendedName>
        <fullName evidence="5">Pentatricopeptide repeat-containing protein At4g15720</fullName>
    </recommendedName>
</protein>
<dbReference type="PROSITE" id="PS51375">
    <property type="entry name" value="PPR"/>
    <property type="match status" value="3"/>
</dbReference>
<dbReference type="InterPro" id="IPR002885">
    <property type="entry name" value="PPR_rpt"/>
</dbReference>
<proteinExistence type="predicted"/>
<keyword evidence="1" id="KW-0677">Repeat</keyword>
<evidence type="ECO:0000256" key="1">
    <source>
        <dbReference type="ARBA" id="ARBA00022737"/>
    </source>
</evidence>
<feature type="repeat" description="PPR" evidence="2">
    <location>
        <begin position="195"/>
        <end position="229"/>
    </location>
</feature>
<evidence type="ECO:0008006" key="5">
    <source>
        <dbReference type="Google" id="ProtNLM"/>
    </source>
</evidence>
<evidence type="ECO:0000313" key="3">
    <source>
        <dbReference type="EMBL" id="OWM74097.1"/>
    </source>
</evidence>
<dbReference type="FunFam" id="1.25.40.10:FF:000344">
    <property type="entry name" value="Pentatricopeptide repeat-containing protein"/>
    <property type="match status" value="1"/>
</dbReference>
<dbReference type="Gene3D" id="1.25.40.10">
    <property type="entry name" value="Tetratricopeptide repeat domain"/>
    <property type="match status" value="4"/>
</dbReference>
<reference evidence="4" key="1">
    <citation type="journal article" date="2017" name="Plant J.">
        <title>The pomegranate (Punica granatum L.) genome and the genomics of punicalagin biosynthesis.</title>
        <authorList>
            <person name="Qin G."/>
            <person name="Xu C."/>
            <person name="Ming R."/>
            <person name="Tang H."/>
            <person name="Guyot R."/>
            <person name="Kramer E.M."/>
            <person name="Hu Y."/>
            <person name="Yi X."/>
            <person name="Qi Y."/>
            <person name="Xu X."/>
            <person name="Gao Z."/>
            <person name="Pan H."/>
            <person name="Jian J."/>
            <person name="Tian Y."/>
            <person name="Yue Z."/>
            <person name="Xu Y."/>
        </authorList>
    </citation>
    <scope>NUCLEOTIDE SEQUENCE [LARGE SCALE GENOMIC DNA]</scope>
    <source>
        <strain evidence="4">cv. Dabenzi</strain>
    </source>
</reference>